<dbReference type="AlphaFoldDB" id="A0A2K1R8L7"/>
<dbReference type="EMBL" id="KZ623361">
    <property type="protein sequence ID" value="PNS23627.1"/>
    <property type="molecule type" value="Genomic_DNA"/>
</dbReference>
<accession>A0A2K1R8L7</accession>
<organism evidence="1">
    <name type="scientific">Populus trichocarpa</name>
    <name type="common">Western balsam poplar</name>
    <name type="synonym">Populus balsamifera subsp. trichocarpa</name>
    <dbReference type="NCBI Taxonomy" id="3694"/>
    <lineage>
        <taxon>Eukaryota</taxon>
        <taxon>Viridiplantae</taxon>
        <taxon>Streptophyta</taxon>
        <taxon>Embryophyta</taxon>
        <taxon>Tracheophyta</taxon>
        <taxon>Spermatophyta</taxon>
        <taxon>Magnoliopsida</taxon>
        <taxon>eudicotyledons</taxon>
        <taxon>Gunneridae</taxon>
        <taxon>Pentapetalae</taxon>
        <taxon>rosids</taxon>
        <taxon>fabids</taxon>
        <taxon>Malpighiales</taxon>
        <taxon>Salicaceae</taxon>
        <taxon>Saliceae</taxon>
        <taxon>Populus</taxon>
    </lineage>
</organism>
<reference evidence="1" key="2">
    <citation type="submission" date="2017-07" db="EMBL/GenBank/DDBJ databases">
        <title>WGS assembly of Populus trichocarpa.</title>
        <authorList>
            <person name="Tuskan G."/>
            <person name="Difazio S."/>
            <person name="Jansson S."/>
            <person name="Bohlmann J."/>
            <person name="Grigoriev I."/>
            <person name="Hellsten U."/>
            <person name="Putnam N."/>
            <person name="Ralph S."/>
            <person name="Rombauts S."/>
            <person name="Salamov A."/>
            <person name="Schein J."/>
            <person name="Sterck L."/>
            <person name="Aerts A."/>
            <person name="Bhalerao R."/>
            <person name="Bhalerao R."/>
            <person name="Blaudez D."/>
            <person name="Boerjan W."/>
            <person name="Brun A."/>
            <person name="Brunner A."/>
            <person name="Busov V."/>
            <person name="Campbell M."/>
            <person name="Carlson J."/>
            <person name="Chalot M."/>
            <person name="Chapman J."/>
            <person name="Chen G."/>
            <person name="Cooper D."/>
            <person name="Coutinho P."/>
            <person name="Couturier J."/>
            <person name="Covert S."/>
            <person name="Cronk Q."/>
            <person name="Cunningham R."/>
            <person name="Davis J."/>
            <person name="Degroeve S."/>
            <person name="Dejardin A."/>
            <person name="Depamphilis C."/>
            <person name="Detter J."/>
            <person name="Dirks B."/>
            <person name="Dubchak I."/>
            <person name="Duplessis S."/>
            <person name="Ehlting J."/>
            <person name="Ellis B."/>
            <person name="Gendler K."/>
            <person name="Goodstein D."/>
            <person name="Gribskov M."/>
            <person name="Grimwood J."/>
            <person name="Groover A."/>
            <person name="Gunter L."/>
            <person name="Hamberger B."/>
            <person name="Heinze B."/>
            <person name="Helariutta Y."/>
            <person name="Henrissat B."/>
            <person name="Holligan D."/>
            <person name="Holt R."/>
            <person name="Huang W."/>
            <person name="Islam-Faridi N."/>
            <person name="Jones S."/>
            <person name="Jones-Rhoades M."/>
            <person name="Jorgensen R."/>
            <person name="Joshi C."/>
            <person name="Kangasjarvi J."/>
            <person name="Karlsson J."/>
            <person name="Kelleher C."/>
            <person name="Kirkpatrick R."/>
            <person name="Kirst M."/>
            <person name="Kohler A."/>
            <person name="Kalluri U."/>
            <person name="Larimer F."/>
            <person name="Leebens-Mack J."/>
            <person name="Leple J."/>
            <person name="Locascio P."/>
            <person name="Lou Y."/>
            <person name="Lucas S."/>
            <person name="Martin F."/>
            <person name="Montanini B."/>
            <person name="Napoli C."/>
            <person name="Nelson D."/>
            <person name="Nelson C."/>
            <person name="Nieminen K."/>
            <person name="Nilsson O."/>
            <person name="Pereda V."/>
            <person name="Peter G."/>
            <person name="Philippe R."/>
            <person name="Pilate G."/>
            <person name="Poliakov A."/>
            <person name="Razumovskaya J."/>
            <person name="Richardson P."/>
            <person name="Rinaldi C."/>
            <person name="Ritland K."/>
            <person name="Rouze P."/>
            <person name="Ryaboy D."/>
            <person name="Schmutz J."/>
            <person name="Schrader J."/>
            <person name="Segerman B."/>
            <person name="Shin H."/>
            <person name="Siddiqui A."/>
            <person name="Sterky F."/>
            <person name="Terry A."/>
            <person name="Tsai C."/>
            <person name="Uberbacher E."/>
            <person name="Unneberg P."/>
            <person name="Vahala J."/>
            <person name="Wall K."/>
            <person name="Wessler S."/>
            <person name="Yang G."/>
            <person name="Yin T."/>
            <person name="Douglas C."/>
            <person name="Marra M."/>
            <person name="Sandberg G."/>
            <person name="Van De Peer Y."/>
            <person name="Rokhsar D."/>
        </authorList>
    </citation>
    <scope>NUCLEOTIDE SEQUENCE</scope>
    <source>
        <strain evidence="1">Nisqually-1</strain>
    </source>
</reference>
<evidence type="ECO:0000313" key="1">
    <source>
        <dbReference type="EMBL" id="PNS23627.1"/>
    </source>
</evidence>
<name>A0A2K1R8L7_POPTR</name>
<reference evidence="1" key="1">
    <citation type="journal article" date="2006" name="Science">
        <title>The genome of black cottonwood, Populus trichocarpa (Torr. &amp; Gray).</title>
        <authorList>
            <person name="Tuskan G.A."/>
            <person name="Difazio S."/>
            <person name="Jansson S."/>
            <person name="Bohlmann J."/>
            <person name="Grigoriev I."/>
            <person name="Hellsten U."/>
            <person name="Putnam N."/>
            <person name="Ralph S."/>
            <person name="Rombauts S."/>
            <person name="Salamov A."/>
            <person name="Schein J."/>
            <person name="Sterck L."/>
            <person name="Aerts A."/>
            <person name="Bhalerao R.R."/>
            <person name="Bhalerao R.P."/>
            <person name="Blaudez D."/>
            <person name="Boerjan W."/>
            <person name="Brun A."/>
            <person name="Brunner A."/>
            <person name="Busov V."/>
            <person name="Campbell M."/>
            <person name="Carlson J."/>
            <person name="Chalot M."/>
            <person name="Chapman J."/>
            <person name="Chen G.L."/>
            <person name="Cooper D."/>
            <person name="Coutinho P.M."/>
            <person name="Couturier J."/>
            <person name="Covert S."/>
            <person name="Cronk Q."/>
            <person name="Cunningham R."/>
            <person name="Davis J."/>
            <person name="Degroeve S."/>
            <person name="Dejardin A."/>
            <person name="Depamphilis C."/>
            <person name="Detter J."/>
            <person name="Dirks B."/>
            <person name="Dubchak I."/>
            <person name="Duplessis S."/>
            <person name="Ehlting J."/>
            <person name="Ellis B."/>
            <person name="Gendler K."/>
            <person name="Goodstein D."/>
            <person name="Gribskov M."/>
            <person name="Grimwood J."/>
            <person name="Groover A."/>
            <person name="Gunter L."/>
            <person name="Hamberger B."/>
            <person name="Heinze B."/>
            <person name="Helariutta Y."/>
            <person name="Henrissat B."/>
            <person name="Holligan D."/>
            <person name="Holt R."/>
            <person name="Huang W."/>
            <person name="Islam-Faridi N."/>
            <person name="Jones S."/>
            <person name="Jones-Rhoades M."/>
            <person name="Jorgensen R."/>
            <person name="Joshi C."/>
            <person name="Kangasjarvi J."/>
            <person name="Karlsson J."/>
            <person name="Kelleher C."/>
            <person name="Kirkpatrick R."/>
            <person name="Kirst M."/>
            <person name="Kohler A."/>
            <person name="Kalluri U."/>
            <person name="Larimer F."/>
            <person name="Leebens-Mack J."/>
            <person name="Leple J.C."/>
            <person name="Locascio P."/>
            <person name="Lou Y."/>
            <person name="Lucas S."/>
            <person name="Martin F."/>
            <person name="Montanini B."/>
            <person name="Napoli C."/>
            <person name="Nelson D.R."/>
            <person name="Nelson C."/>
            <person name="Nieminen K."/>
            <person name="Nilsson O."/>
            <person name="Pereda V."/>
            <person name="Peter G."/>
            <person name="Philippe R."/>
            <person name="Pilate G."/>
            <person name="Poliakov A."/>
            <person name="Razumovskaya J."/>
            <person name="Richardson P."/>
            <person name="Rinaldi C."/>
            <person name="Ritland K."/>
            <person name="Rouze P."/>
            <person name="Ryaboy D."/>
            <person name="Schmutz J."/>
            <person name="Schrader J."/>
            <person name="Segerman B."/>
            <person name="Shin H."/>
            <person name="Siddiqui A."/>
            <person name="Sterky F."/>
            <person name="Terry A."/>
            <person name="Tsai C.J."/>
            <person name="Uberbacher E."/>
            <person name="Unneberg P."/>
            <person name="Vahala J."/>
            <person name="Wall K."/>
            <person name="Wessler S."/>
            <person name="Yang G."/>
            <person name="Yin T."/>
            <person name="Douglas C."/>
            <person name="Marra M."/>
            <person name="Sandberg G."/>
            <person name="Van de Peer Y."/>
            <person name="Rokhsar D."/>
        </authorList>
    </citation>
    <scope>NUCLEOTIDE SEQUENCE [LARGE SCALE GENOMIC DNA]</scope>
    <source>
        <strain evidence="1">Nisqually-1</strain>
    </source>
</reference>
<dbReference type="InParanoid" id="A0A2K1R8L7"/>
<proteinExistence type="predicted"/>
<gene>
    <name evidence="1" type="ORF">POPTR_T048900</name>
</gene>
<sequence>MTPFFGQKFLTIVMKIEFLYSTLVSFTMNIKLKRGVQTMHTSPKEQKHESLTCLNCKYTIQILHVTQGSRGHIIQRT</sequence>
<protein>
    <submittedName>
        <fullName evidence="1">Uncharacterized protein</fullName>
    </submittedName>
</protein>